<keyword evidence="1" id="KW-0560">Oxidoreductase</keyword>
<proteinExistence type="predicted"/>
<accession>A0A8J3E4F9</accession>
<dbReference type="SUPFAM" id="SSF54292">
    <property type="entry name" value="2Fe-2S ferredoxin-like"/>
    <property type="match status" value="1"/>
</dbReference>
<sequence>MSPQGQSTGQFIRLAERPGAEIAFTLDGQPATARPGDTVLTAILLNRPSIGASDFTPHDRAGFCLMGACQACWVYDASGARRRGCSTLIEPGMALFTKWVPSHG</sequence>
<reference evidence="2" key="1">
    <citation type="journal article" date="2014" name="Int. J. Syst. Evol. Microbiol.">
        <title>Complete genome sequence of Corynebacterium casei LMG S-19264T (=DSM 44701T), isolated from a smear-ripened cheese.</title>
        <authorList>
            <consortium name="US DOE Joint Genome Institute (JGI-PGF)"/>
            <person name="Walter F."/>
            <person name="Albersmeier A."/>
            <person name="Kalinowski J."/>
            <person name="Ruckert C."/>
        </authorList>
    </citation>
    <scope>NUCLEOTIDE SEQUENCE</scope>
    <source>
        <strain evidence="2">CGMCC 1.15725</strain>
    </source>
</reference>
<organism evidence="2 3">
    <name type="scientific">Aliidongia dinghuensis</name>
    <dbReference type="NCBI Taxonomy" id="1867774"/>
    <lineage>
        <taxon>Bacteria</taxon>
        <taxon>Pseudomonadati</taxon>
        <taxon>Pseudomonadota</taxon>
        <taxon>Alphaproteobacteria</taxon>
        <taxon>Rhodospirillales</taxon>
        <taxon>Dongiaceae</taxon>
        <taxon>Aliidongia</taxon>
    </lineage>
</organism>
<comment type="caution">
    <text evidence="2">The sequence shown here is derived from an EMBL/GenBank/DDBJ whole genome shotgun (WGS) entry which is preliminary data.</text>
</comment>
<dbReference type="GO" id="GO:0016491">
    <property type="term" value="F:oxidoreductase activity"/>
    <property type="evidence" value="ECO:0007669"/>
    <property type="project" value="UniProtKB-KW"/>
</dbReference>
<dbReference type="EMBL" id="BMJQ01000009">
    <property type="protein sequence ID" value="GGF26726.1"/>
    <property type="molecule type" value="Genomic_DNA"/>
</dbReference>
<dbReference type="InterPro" id="IPR042204">
    <property type="entry name" value="2Fe-2S-bd_N"/>
</dbReference>
<dbReference type="GO" id="GO:0051536">
    <property type="term" value="F:iron-sulfur cluster binding"/>
    <property type="evidence" value="ECO:0007669"/>
    <property type="project" value="InterPro"/>
</dbReference>
<dbReference type="RefSeq" id="WP_189048232.1">
    <property type="nucleotide sequence ID" value="NZ_BMJQ01000009.1"/>
</dbReference>
<dbReference type="Gene3D" id="3.10.20.440">
    <property type="entry name" value="2Fe-2S iron-sulphur cluster binding domain, sarcosine oxidase, alpha subunit, N-terminal domain"/>
    <property type="match status" value="1"/>
</dbReference>
<dbReference type="Proteomes" id="UP000646365">
    <property type="component" value="Unassembled WGS sequence"/>
</dbReference>
<dbReference type="Pfam" id="PF13510">
    <property type="entry name" value="Fer2_4"/>
    <property type="match status" value="1"/>
</dbReference>
<protein>
    <submittedName>
        <fullName evidence="2">NAD(FAD)-dependent dehydrogenase</fullName>
    </submittedName>
</protein>
<evidence type="ECO:0000313" key="3">
    <source>
        <dbReference type="Proteomes" id="UP000646365"/>
    </source>
</evidence>
<evidence type="ECO:0000256" key="1">
    <source>
        <dbReference type="ARBA" id="ARBA00023002"/>
    </source>
</evidence>
<evidence type="ECO:0000313" key="2">
    <source>
        <dbReference type="EMBL" id="GGF26726.1"/>
    </source>
</evidence>
<name>A0A8J3E4F9_9PROT</name>
<dbReference type="InterPro" id="IPR036010">
    <property type="entry name" value="2Fe-2S_ferredoxin-like_sf"/>
</dbReference>
<reference evidence="2" key="2">
    <citation type="submission" date="2020-09" db="EMBL/GenBank/DDBJ databases">
        <authorList>
            <person name="Sun Q."/>
            <person name="Zhou Y."/>
        </authorList>
    </citation>
    <scope>NUCLEOTIDE SEQUENCE</scope>
    <source>
        <strain evidence="2">CGMCC 1.15725</strain>
    </source>
</reference>
<gene>
    <name evidence="2" type="ORF">GCM10011611_35960</name>
</gene>
<keyword evidence="3" id="KW-1185">Reference proteome</keyword>
<dbReference type="AlphaFoldDB" id="A0A8J3E4F9"/>